<accession>A0ABQ1P525</accession>
<feature type="signal peptide" evidence="1">
    <location>
        <begin position="1"/>
        <end position="21"/>
    </location>
</feature>
<feature type="chain" id="PRO_5046612574" evidence="1">
    <location>
        <begin position="22"/>
        <end position="87"/>
    </location>
</feature>
<keyword evidence="3" id="KW-1185">Reference proteome</keyword>
<organism evidence="2 3">
    <name type="scientific">Halopseudomonas salina</name>
    <dbReference type="NCBI Taxonomy" id="1323744"/>
    <lineage>
        <taxon>Bacteria</taxon>
        <taxon>Pseudomonadati</taxon>
        <taxon>Pseudomonadota</taxon>
        <taxon>Gammaproteobacteria</taxon>
        <taxon>Pseudomonadales</taxon>
        <taxon>Pseudomonadaceae</taxon>
        <taxon>Halopseudomonas</taxon>
    </lineage>
</organism>
<gene>
    <name evidence="2" type="ORF">GCM10007418_08560</name>
</gene>
<dbReference type="EMBL" id="BMFF01000002">
    <property type="protein sequence ID" value="GGC91183.1"/>
    <property type="molecule type" value="Genomic_DNA"/>
</dbReference>
<proteinExistence type="predicted"/>
<evidence type="ECO:0000313" key="3">
    <source>
        <dbReference type="Proteomes" id="UP000638188"/>
    </source>
</evidence>
<dbReference type="Proteomes" id="UP000638188">
    <property type="component" value="Unassembled WGS sequence"/>
</dbReference>
<dbReference type="RefSeq" id="WP_223825331.1">
    <property type="nucleotide sequence ID" value="NZ_BMFF01000002.1"/>
</dbReference>
<keyword evidence="1" id="KW-0732">Signal</keyword>
<evidence type="ECO:0000313" key="2">
    <source>
        <dbReference type="EMBL" id="GGC91183.1"/>
    </source>
</evidence>
<evidence type="ECO:0000256" key="1">
    <source>
        <dbReference type="SAM" id="SignalP"/>
    </source>
</evidence>
<protein>
    <submittedName>
        <fullName evidence="2">Uncharacterized protein</fullName>
    </submittedName>
</protein>
<sequence>MIKTLCMLSLAGWLLTGCLSGGGGGGSAGGGGVDGGGGQGTQSFTALVKDIFAGTSETAEPVAINDLTITYDDQENEGAFDDLLSQQ</sequence>
<name>A0ABQ1P525_9GAMM</name>
<dbReference type="PROSITE" id="PS51257">
    <property type="entry name" value="PROKAR_LIPOPROTEIN"/>
    <property type="match status" value="1"/>
</dbReference>
<comment type="caution">
    <text evidence="2">The sequence shown here is derived from an EMBL/GenBank/DDBJ whole genome shotgun (WGS) entry which is preliminary data.</text>
</comment>
<reference evidence="3" key="1">
    <citation type="journal article" date="2019" name="Int. J. Syst. Evol. Microbiol.">
        <title>The Global Catalogue of Microorganisms (GCM) 10K type strain sequencing project: providing services to taxonomists for standard genome sequencing and annotation.</title>
        <authorList>
            <consortium name="The Broad Institute Genomics Platform"/>
            <consortium name="The Broad Institute Genome Sequencing Center for Infectious Disease"/>
            <person name="Wu L."/>
            <person name="Ma J."/>
        </authorList>
    </citation>
    <scope>NUCLEOTIDE SEQUENCE [LARGE SCALE GENOMIC DNA]</scope>
    <source>
        <strain evidence="3">CGMCC 1.12482</strain>
    </source>
</reference>